<dbReference type="PANTHER" id="PTHR23240">
    <property type="entry name" value="DNA CROSS-LINK REPAIR PROTEIN PSO2/SNM1-RELATED"/>
    <property type="match status" value="1"/>
</dbReference>
<dbReference type="EMBL" id="UYRT01094202">
    <property type="protein sequence ID" value="VDN39446.1"/>
    <property type="molecule type" value="Genomic_DNA"/>
</dbReference>
<keyword evidence="2" id="KW-0378">Hydrolase</keyword>
<dbReference type="WBParaSite" id="GPUH_0002211201-mRNA-1">
    <property type="protein sequence ID" value="GPUH_0002211201-mRNA-1"/>
    <property type="gene ID" value="GPUH_0002211201"/>
</dbReference>
<dbReference type="Gene3D" id="3.40.50.12650">
    <property type="match status" value="1"/>
</dbReference>
<dbReference type="Proteomes" id="UP000271098">
    <property type="component" value="Unassembled WGS sequence"/>
</dbReference>
<evidence type="ECO:0000256" key="4">
    <source>
        <dbReference type="SAM" id="MobiDB-lite"/>
    </source>
</evidence>
<organism evidence="7">
    <name type="scientific">Gongylonema pulchrum</name>
    <dbReference type="NCBI Taxonomy" id="637853"/>
    <lineage>
        <taxon>Eukaryota</taxon>
        <taxon>Metazoa</taxon>
        <taxon>Ecdysozoa</taxon>
        <taxon>Nematoda</taxon>
        <taxon>Chromadorea</taxon>
        <taxon>Rhabditida</taxon>
        <taxon>Spirurina</taxon>
        <taxon>Spiruromorpha</taxon>
        <taxon>Spiruroidea</taxon>
        <taxon>Gongylonematidae</taxon>
        <taxon>Gongylonema</taxon>
    </lineage>
</organism>
<dbReference type="OrthoDB" id="262529at2759"/>
<dbReference type="GO" id="GO:0036297">
    <property type="term" value="P:interstrand cross-link repair"/>
    <property type="evidence" value="ECO:0007669"/>
    <property type="project" value="TreeGrafter"/>
</dbReference>
<name>A0A183EM94_9BILA</name>
<reference evidence="5 6" key="2">
    <citation type="submission" date="2018-11" db="EMBL/GenBank/DDBJ databases">
        <authorList>
            <consortium name="Pathogen Informatics"/>
        </authorList>
    </citation>
    <scope>NUCLEOTIDE SEQUENCE [LARGE SCALE GENOMIC DNA]</scope>
</reference>
<evidence type="ECO:0000256" key="2">
    <source>
        <dbReference type="ARBA" id="ARBA00022801"/>
    </source>
</evidence>
<feature type="region of interest" description="Disordered" evidence="4">
    <location>
        <begin position="289"/>
        <end position="341"/>
    </location>
</feature>
<evidence type="ECO:0000313" key="6">
    <source>
        <dbReference type="Proteomes" id="UP000271098"/>
    </source>
</evidence>
<dbReference type="AlphaFoldDB" id="A0A183EM94"/>
<evidence type="ECO:0000313" key="5">
    <source>
        <dbReference type="EMBL" id="VDN39446.1"/>
    </source>
</evidence>
<dbReference type="GO" id="GO:0006303">
    <property type="term" value="P:double-strand break repair via nonhomologous end joining"/>
    <property type="evidence" value="ECO:0007669"/>
    <property type="project" value="TreeGrafter"/>
</dbReference>
<proteinExistence type="predicted"/>
<evidence type="ECO:0000256" key="3">
    <source>
        <dbReference type="ARBA" id="ARBA00022839"/>
    </source>
</evidence>
<evidence type="ECO:0000313" key="7">
    <source>
        <dbReference type="WBParaSite" id="GPUH_0002211201-mRNA-1"/>
    </source>
</evidence>
<reference evidence="7" key="1">
    <citation type="submission" date="2016-06" db="UniProtKB">
        <authorList>
            <consortium name="WormBaseParasite"/>
        </authorList>
    </citation>
    <scope>IDENTIFICATION</scope>
</reference>
<protein>
    <submittedName>
        <fullName evidence="7">RNase NYN domain-containing protein</fullName>
    </submittedName>
</protein>
<keyword evidence="6" id="KW-1185">Reference proteome</keyword>
<accession>A0A183EM94</accession>
<keyword evidence="3" id="KW-0269">Exonuclease</keyword>
<dbReference type="PANTHER" id="PTHR23240:SF8">
    <property type="entry name" value="PROTEIN ARTEMIS"/>
    <property type="match status" value="1"/>
</dbReference>
<gene>
    <name evidence="5" type="ORF">GPUH_LOCUS22086</name>
</gene>
<sequence>MPILQRKQFGTVYLHNKSSSIPEQLEYPGRNESLARAVTLLHELATGGANPIVVLVPELGFEKFLADVAKQLQCKVWVDRVRREIVKILGLEEYFTDKQTDTSIWACNDHNQRVHHIKYWDESSRFEVYNFLSYLSFSRIVPLAPHLPPEQAETTDGAGDGDEEDWDMCNSSGVESWAESTFDKSLESVFACNEMLDVQEQSLSDEQILNIVTAEDEDTRSMENPEELPSGETTDNSCIILEMDSGPNDGSHHGGACGDVFDKAARTADNPERQNFTEFCDIVSNCGEHASGQESSSQMDESLEILGASDEDSQSTTDTEILNFSDEESQNVSEIAIEDIS</sequence>
<dbReference type="GO" id="GO:0003684">
    <property type="term" value="F:damaged DNA binding"/>
    <property type="evidence" value="ECO:0007669"/>
    <property type="project" value="TreeGrafter"/>
</dbReference>
<evidence type="ECO:0000256" key="1">
    <source>
        <dbReference type="ARBA" id="ARBA00022722"/>
    </source>
</evidence>
<dbReference type="GO" id="GO:0035312">
    <property type="term" value="F:5'-3' DNA exonuclease activity"/>
    <property type="evidence" value="ECO:0007669"/>
    <property type="project" value="TreeGrafter"/>
</dbReference>
<keyword evidence="1" id="KW-0540">Nuclease</keyword>